<accession>A0A1M6HAN6</accession>
<feature type="domain" description="Sodium/calcium exchanger membrane region" evidence="6">
    <location>
        <begin position="6"/>
        <end position="145"/>
    </location>
</feature>
<evidence type="ECO:0000256" key="5">
    <source>
        <dbReference type="SAM" id="Phobius"/>
    </source>
</evidence>
<evidence type="ECO:0000256" key="4">
    <source>
        <dbReference type="ARBA" id="ARBA00023136"/>
    </source>
</evidence>
<evidence type="ECO:0000313" key="7">
    <source>
        <dbReference type="EMBL" id="SHJ19245.1"/>
    </source>
</evidence>
<feature type="transmembrane region" description="Helical" evidence="5">
    <location>
        <begin position="315"/>
        <end position="333"/>
    </location>
</feature>
<dbReference type="NCBIfam" id="TIGR00367">
    <property type="entry name" value="calcium/sodium antiporter"/>
    <property type="match status" value="1"/>
</dbReference>
<dbReference type="Proteomes" id="UP000184512">
    <property type="component" value="Unassembled WGS sequence"/>
</dbReference>
<feature type="transmembrane region" description="Helical" evidence="5">
    <location>
        <begin position="132"/>
        <end position="149"/>
    </location>
</feature>
<dbReference type="RefSeq" id="WP_073187589.1">
    <property type="nucleotide sequence ID" value="NZ_FQZG01000031.1"/>
</dbReference>
<feature type="domain" description="Sodium/calcium exchanger membrane region" evidence="6">
    <location>
        <begin position="189"/>
        <end position="332"/>
    </location>
</feature>
<dbReference type="AlphaFoldDB" id="A0A1M6HAN6"/>
<dbReference type="STRING" id="1123357.SAMN02745244_01934"/>
<dbReference type="Pfam" id="PF01699">
    <property type="entry name" value="Na_Ca_ex"/>
    <property type="match status" value="2"/>
</dbReference>
<dbReference type="OrthoDB" id="9794225at2"/>
<gene>
    <name evidence="7" type="ORF">SAMN02745244_01934</name>
</gene>
<keyword evidence="3 5" id="KW-1133">Transmembrane helix</keyword>
<sequence length="336" mass="34869">MGSGGALLLLVVGLGALILGAELVVRYGSLLARRLGISPMMIGLTVVSIGTSAPELAVGIDAMSRDSGSLAVGNIAGTNIVNIMLILGLSAAIRAIPFERRTLILDLPAMCLAAVLLLLLSADGQLARWEGIPLTATALIYLILLALWTRREKRSTALQPAPDVETVAAELAGKTTPRRAPEDRSAWWHLLILVAGLVVIVVGADWLVTGATSLALAVGVSDAFIGLTIVAIGTSAPELATTIVSTMRGDRDIAVGNLIGSSMLNLTLILGLPVLIANGSGPIEAHLLSIDVPIMVGLSLLCIPLFLTGKRLSRLEGGLLVAGYAIYLTYLLLART</sequence>
<evidence type="ECO:0000313" key="8">
    <source>
        <dbReference type="Proteomes" id="UP000184512"/>
    </source>
</evidence>
<feature type="transmembrane region" description="Helical" evidence="5">
    <location>
        <begin position="288"/>
        <end position="308"/>
    </location>
</feature>
<feature type="transmembrane region" description="Helical" evidence="5">
    <location>
        <begin position="186"/>
        <end position="208"/>
    </location>
</feature>
<dbReference type="PANTHER" id="PTHR10846:SF8">
    <property type="entry name" value="INNER MEMBRANE PROTEIN YRBG"/>
    <property type="match status" value="1"/>
</dbReference>
<dbReference type="EMBL" id="FQZG01000031">
    <property type="protein sequence ID" value="SHJ19245.1"/>
    <property type="molecule type" value="Genomic_DNA"/>
</dbReference>
<name>A0A1M6HAN6_9ACTN</name>
<feature type="transmembrane region" description="Helical" evidence="5">
    <location>
        <begin position="70"/>
        <end position="91"/>
    </location>
</feature>
<keyword evidence="8" id="KW-1185">Reference proteome</keyword>
<evidence type="ECO:0000256" key="3">
    <source>
        <dbReference type="ARBA" id="ARBA00022989"/>
    </source>
</evidence>
<reference evidence="7 8" key="1">
    <citation type="submission" date="2016-11" db="EMBL/GenBank/DDBJ databases">
        <authorList>
            <person name="Jaros S."/>
            <person name="Januszkiewicz K."/>
            <person name="Wedrychowicz H."/>
        </authorList>
    </citation>
    <scope>NUCLEOTIDE SEQUENCE [LARGE SCALE GENOMIC DNA]</scope>
    <source>
        <strain evidence="7 8">DSM 12906</strain>
    </source>
</reference>
<evidence type="ECO:0000259" key="6">
    <source>
        <dbReference type="Pfam" id="PF01699"/>
    </source>
</evidence>
<proteinExistence type="predicted"/>
<dbReference type="PANTHER" id="PTHR10846">
    <property type="entry name" value="SODIUM/POTASSIUM/CALCIUM EXCHANGER"/>
    <property type="match status" value="1"/>
</dbReference>
<dbReference type="Gene3D" id="1.20.1420.30">
    <property type="entry name" value="NCX, central ion-binding region"/>
    <property type="match status" value="2"/>
</dbReference>
<dbReference type="GO" id="GO:0008273">
    <property type="term" value="F:calcium, potassium:sodium antiporter activity"/>
    <property type="evidence" value="ECO:0007669"/>
    <property type="project" value="TreeGrafter"/>
</dbReference>
<keyword evidence="2 5" id="KW-0812">Transmembrane</keyword>
<organism evidence="7 8">
    <name type="scientific">Tessaracoccus bendigoensis DSM 12906</name>
    <dbReference type="NCBI Taxonomy" id="1123357"/>
    <lineage>
        <taxon>Bacteria</taxon>
        <taxon>Bacillati</taxon>
        <taxon>Actinomycetota</taxon>
        <taxon>Actinomycetes</taxon>
        <taxon>Propionibacteriales</taxon>
        <taxon>Propionibacteriaceae</taxon>
        <taxon>Tessaracoccus</taxon>
    </lineage>
</organism>
<keyword evidence="4 5" id="KW-0472">Membrane</keyword>
<feature type="transmembrane region" description="Helical" evidence="5">
    <location>
        <begin position="103"/>
        <end position="120"/>
    </location>
</feature>
<dbReference type="InterPro" id="IPR004481">
    <property type="entry name" value="K/Na/Ca-exchanger"/>
</dbReference>
<feature type="transmembrane region" description="Helical" evidence="5">
    <location>
        <begin position="6"/>
        <end position="25"/>
    </location>
</feature>
<comment type="subcellular location">
    <subcellularLocation>
        <location evidence="1">Membrane</location>
        <topology evidence="1">Multi-pass membrane protein</topology>
    </subcellularLocation>
</comment>
<dbReference type="InterPro" id="IPR044880">
    <property type="entry name" value="NCX_ion-bd_dom_sf"/>
</dbReference>
<dbReference type="GO" id="GO:0005262">
    <property type="term" value="F:calcium channel activity"/>
    <property type="evidence" value="ECO:0007669"/>
    <property type="project" value="TreeGrafter"/>
</dbReference>
<dbReference type="InterPro" id="IPR004837">
    <property type="entry name" value="NaCa_Exmemb"/>
</dbReference>
<evidence type="ECO:0000256" key="1">
    <source>
        <dbReference type="ARBA" id="ARBA00004141"/>
    </source>
</evidence>
<dbReference type="GO" id="GO:0005886">
    <property type="term" value="C:plasma membrane"/>
    <property type="evidence" value="ECO:0007669"/>
    <property type="project" value="TreeGrafter"/>
</dbReference>
<feature type="transmembrane region" description="Helical" evidence="5">
    <location>
        <begin position="37"/>
        <end position="58"/>
    </location>
</feature>
<feature type="transmembrane region" description="Helical" evidence="5">
    <location>
        <begin position="254"/>
        <end position="276"/>
    </location>
</feature>
<dbReference type="GO" id="GO:0006874">
    <property type="term" value="P:intracellular calcium ion homeostasis"/>
    <property type="evidence" value="ECO:0007669"/>
    <property type="project" value="TreeGrafter"/>
</dbReference>
<protein>
    <submittedName>
        <fullName evidence="7">Cation:H+ antiporter</fullName>
    </submittedName>
</protein>
<evidence type="ECO:0000256" key="2">
    <source>
        <dbReference type="ARBA" id="ARBA00022692"/>
    </source>
</evidence>